<dbReference type="EMBL" id="LAXJ01000028">
    <property type="protein sequence ID" value="KRS10630.1"/>
    <property type="molecule type" value="Genomic_DNA"/>
</dbReference>
<keyword evidence="2" id="KW-0812">Transmembrane</keyword>
<feature type="transmembrane region" description="Helical" evidence="2">
    <location>
        <begin position="255"/>
        <end position="277"/>
    </location>
</feature>
<dbReference type="AlphaFoldDB" id="A0A0T5NPN9"/>
<evidence type="ECO:0000313" key="3">
    <source>
        <dbReference type="EMBL" id="KRS10630.1"/>
    </source>
</evidence>
<gene>
    <name evidence="3" type="ORF">XM53_20055</name>
</gene>
<dbReference type="Proteomes" id="UP000051295">
    <property type="component" value="Unassembled WGS sequence"/>
</dbReference>
<dbReference type="STRING" id="1641875.XM53_20055"/>
<comment type="caution">
    <text evidence="3">The sequence shown here is derived from an EMBL/GenBank/DDBJ whole genome shotgun (WGS) entry which is preliminary data.</text>
</comment>
<evidence type="ECO:0000256" key="2">
    <source>
        <dbReference type="SAM" id="Phobius"/>
    </source>
</evidence>
<feature type="transmembrane region" description="Helical" evidence="2">
    <location>
        <begin position="485"/>
        <end position="501"/>
    </location>
</feature>
<feature type="transmembrane region" description="Helical" evidence="2">
    <location>
        <begin position="315"/>
        <end position="342"/>
    </location>
</feature>
<protein>
    <recommendedName>
        <fullName evidence="5">Transmembrane protein</fullName>
    </recommendedName>
</protein>
<dbReference type="RefSeq" id="WP_057796596.1">
    <property type="nucleotide sequence ID" value="NZ_LAXJ01000028.1"/>
</dbReference>
<keyword evidence="2" id="KW-0472">Membrane</keyword>
<evidence type="ECO:0008006" key="5">
    <source>
        <dbReference type="Google" id="ProtNLM"/>
    </source>
</evidence>
<proteinExistence type="predicted"/>
<accession>A0A0T5NPN9</accession>
<dbReference type="OrthoDB" id="7756347at2"/>
<evidence type="ECO:0000256" key="1">
    <source>
        <dbReference type="SAM" id="MobiDB-lite"/>
    </source>
</evidence>
<organism evidence="3 4">
    <name type="scientific">Roseovarius atlanticus</name>
    <dbReference type="NCBI Taxonomy" id="1641875"/>
    <lineage>
        <taxon>Bacteria</taxon>
        <taxon>Pseudomonadati</taxon>
        <taxon>Pseudomonadota</taxon>
        <taxon>Alphaproteobacteria</taxon>
        <taxon>Rhodobacterales</taxon>
        <taxon>Roseobacteraceae</taxon>
        <taxon>Roseovarius</taxon>
    </lineage>
</organism>
<feature type="transmembrane region" description="Helical" evidence="2">
    <location>
        <begin position="428"/>
        <end position="447"/>
    </location>
</feature>
<feature type="transmembrane region" description="Helical" evidence="2">
    <location>
        <begin position="168"/>
        <end position="188"/>
    </location>
</feature>
<feature type="region of interest" description="Disordered" evidence="1">
    <location>
        <begin position="121"/>
        <end position="150"/>
    </location>
</feature>
<evidence type="ECO:0000313" key="4">
    <source>
        <dbReference type="Proteomes" id="UP000051295"/>
    </source>
</evidence>
<feature type="transmembrane region" description="Helical" evidence="2">
    <location>
        <begin position="372"/>
        <end position="394"/>
    </location>
</feature>
<feature type="transmembrane region" description="Helical" evidence="2">
    <location>
        <begin position="208"/>
        <end position="234"/>
    </location>
</feature>
<keyword evidence="4" id="KW-1185">Reference proteome</keyword>
<reference evidence="3 4" key="1">
    <citation type="submission" date="2015-04" db="EMBL/GenBank/DDBJ databases">
        <title>The draft genome sequence of Roseovarius sp.R12b.</title>
        <authorList>
            <person name="Li G."/>
            <person name="Lai Q."/>
            <person name="Shao Z."/>
            <person name="Yan P."/>
        </authorList>
    </citation>
    <scope>NUCLEOTIDE SEQUENCE [LARGE SCALE GENOMIC DNA]</scope>
    <source>
        <strain evidence="3 4">R12B</strain>
    </source>
</reference>
<keyword evidence="2" id="KW-1133">Transmembrane helix</keyword>
<name>A0A0T5NPN9_9RHOB</name>
<sequence>MVHIDENFVTRPLGRALDFKELFQAAISARAGLSPSRPGETSPEWTPSKLADAILEADPEGRGVDVRTVQNWFQDNDRGISSENIACLARVFGKGDPDAVAAWRTELRAANKRLASKRRARRGSDDVSVTSEDPNGIISTFGEDDRSQGRRGGLAELSERMFTNTEGFGVAVVVWAGFFLLCLMTFVFENHDITYAARPDLIKQVGFFWSLSWPVECLLLYPTSFLLIAHLVAFWKRACRATSNDEKQFSNWNELIISLRLPFWIVAFVSFGLVFLVQWSGVYLRGLTQSDRPGLIDWVLVARVRPDVVSFWEALVASLFAFSYSGLIYWFYFTGFLLLFAVCHDYNKRTTSSDPALSAGSSEFIGEKLQRGIFRCTVIGIFAATAIQLNAIYLKSDGSTSLSWLINDLAVAVDWRSAEWSFLDQSSVSSLTSSILLLFHVALYGICTTKVRSAVRATHMRNLGAERVVGNESSERRRMRHDTPLVQLCILGLLCFNFALLGRFVGFTLLLCASLLIAIVAICRPEKHPELQPSVEK</sequence>
<dbReference type="PATRIC" id="fig|1641875.4.peg.2561"/>